<dbReference type="OrthoDB" id="56949at2759"/>
<feature type="region of interest" description="Disordered" evidence="1">
    <location>
        <begin position="366"/>
        <end position="428"/>
    </location>
</feature>
<feature type="region of interest" description="Disordered" evidence="1">
    <location>
        <begin position="641"/>
        <end position="690"/>
    </location>
</feature>
<evidence type="ECO:0000256" key="1">
    <source>
        <dbReference type="SAM" id="MobiDB-lite"/>
    </source>
</evidence>
<accession>A0A9K3L9V1</accession>
<feature type="compositionally biased region" description="Low complexity" evidence="1">
    <location>
        <begin position="155"/>
        <end position="171"/>
    </location>
</feature>
<reference evidence="2" key="2">
    <citation type="submission" date="2021-04" db="EMBL/GenBank/DDBJ databases">
        <authorList>
            <person name="Podell S."/>
        </authorList>
    </citation>
    <scope>NUCLEOTIDE SEQUENCE</scope>
    <source>
        <strain evidence="2">Hildebrandi</strain>
    </source>
</reference>
<sequence>MVFVAKNIDPQFRRSKKERKEKRKERREEEKSKNKKRKETNEDVVQTDVSTTTTLEHVTTQQQQPKEMDATLLKKPPEDGRVSLRKRRRSADRQYKATTEHEDSVMHRKRKRGVTPTTDVVVPTNARLMQEDGGMPPKDAASLSVPSSCSTTTGSTKVNSSPSTPTNPSKVPRADRELSSQEHEELLTTMSRNKDKAREMAQALDVTREDEEAALVRYPFQKRSIEAVVAEINDYLEVSKKNRLSFEEFHDCCQGLTLESEGADCRMQIRPATPFPQDVTALPIMEKHWHDLYCVAVPTLYMVDETNGDLIQRKLNPGCKNFFSILRELWEQATDTGIIPSKSKNALAILKVLQARHKPVMKITASELTKHGRGGSTDTHPKLRDVLETPASTDSKDNRGPSYDVPIPRFKESESSIDLTNNPPPKLDDRIKAVAKERERRIEEKLPRTARDERVVCADRLYTHACQVLRRINDRAPSVFGSKHATQLRQEKTKCVMTFKDVVEKIFPDYTPRTTFTLMNDIVNVTGSSELPGQRSFLRWQDPKNGLNGIPISNEASVWIDIHNYRRVRAVLTGENMPVDLRVAESDILTRTLLQVNRNEQSAKHDEPNCPQPLPENISASAAARSPRTLKSLVGAAEKTGFVANQAHPTSAAMKSGKRPLEDGSKDDGKKRQAVDSKPAARLKDDTETEDIASKVRAKKGLRINPHQILCDEDYDGGTVIQAFSRFPRDLRRLFHSLNNGKRV</sequence>
<evidence type="ECO:0000313" key="3">
    <source>
        <dbReference type="Proteomes" id="UP000693970"/>
    </source>
</evidence>
<comment type="caution">
    <text evidence="2">The sequence shown here is derived from an EMBL/GenBank/DDBJ whole genome shotgun (WGS) entry which is preliminary data.</text>
</comment>
<feature type="region of interest" description="Disordered" evidence="1">
    <location>
        <begin position="1"/>
        <end position="200"/>
    </location>
</feature>
<feature type="compositionally biased region" description="Low complexity" evidence="1">
    <location>
        <begin position="114"/>
        <end position="124"/>
    </location>
</feature>
<feature type="compositionally biased region" description="Basic residues" evidence="1">
    <location>
        <begin position="13"/>
        <end position="25"/>
    </location>
</feature>
<dbReference type="EMBL" id="JAGRRH010000014">
    <property type="protein sequence ID" value="KAG7358474.1"/>
    <property type="molecule type" value="Genomic_DNA"/>
</dbReference>
<feature type="compositionally biased region" description="Polar residues" evidence="1">
    <location>
        <begin position="144"/>
        <end position="154"/>
    </location>
</feature>
<feature type="compositionally biased region" description="Low complexity" evidence="1">
    <location>
        <begin position="43"/>
        <end position="64"/>
    </location>
</feature>
<protein>
    <submittedName>
        <fullName evidence="2">Uncharacterized protein</fullName>
    </submittedName>
</protein>
<dbReference type="Proteomes" id="UP000693970">
    <property type="component" value="Unassembled WGS sequence"/>
</dbReference>
<feature type="compositionally biased region" description="Basic and acidic residues" evidence="1">
    <location>
        <begin position="659"/>
        <end position="675"/>
    </location>
</feature>
<proteinExistence type="predicted"/>
<name>A0A9K3L9V1_9STRA</name>
<keyword evidence="3" id="KW-1185">Reference proteome</keyword>
<feature type="region of interest" description="Disordered" evidence="1">
    <location>
        <begin position="599"/>
        <end position="625"/>
    </location>
</feature>
<evidence type="ECO:0000313" key="2">
    <source>
        <dbReference type="EMBL" id="KAG7358474.1"/>
    </source>
</evidence>
<feature type="compositionally biased region" description="Basic and acidic residues" evidence="1">
    <location>
        <begin position="172"/>
        <end position="199"/>
    </location>
</feature>
<organism evidence="2 3">
    <name type="scientific">Nitzschia inconspicua</name>
    <dbReference type="NCBI Taxonomy" id="303405"/>
    <lineage>
        <taxon>Eukaryota</taxon>
        <taxon>Sar</taxon>
        <taxon>Stramenopiles</taxon>
        <taxon>Ochrophyta</taxon>
        <taxon>Bacillariophyta</taxon>
        <taxon>Bacillariophyceae</taxon>
        <taxon>Bacillariophycidae</taxon>
        <taxon>Bacillariales</taxon>
        <taxon>Bacillariaceae</taxon>
        <taxon>Nitzschia</taxon>
    </lineage>
</organism>
<gene>
    <name evidence="2" type="ORF">IV203_015063</name>
</gene>
<reference evidence="2" key="1">
    <citation type="journal article" date="2021" name="Sci. Rep.">
        <title>Diploid genomic architecture of Nitzschia inconspicua, an elite biomass production diatom.</title>
        <authorList>
            <person name="Oliver A."/>
            <person name="Podell S."/>
            <person name="Pinowska A."/>
            <person name="Traller J.C."/>
            <person name="Smith S.R."/>
            <person name="McClure R."/>
            <person name="Beliaev A."/>
            <person name="Bohutskyi P."/>
            <person name="Hill E.A."/>
            <person name="Rabines A."/>
            <person name="Zheng H."/>
            <person name="Allen L.Z."/>
            <person name="Kuo A."/>
            <person name="Grigoriev I.V."/>
            <person name="Allen A.E."/>
            <person name="Hazlebeck D."/>
            <person name="Allen E.E."/>
        </authorList>
    </citation>
    <scope>NUCLEOTIDE SEQUENCE</scope>
    <source>
        <strain evidence="2">Hildebrandi</strain>
    </source>
</reference>
<dbReference type="AlphaFoldDB" id="A0A9K3L9V1"/>
<feature type="compositionally biased region" description="Basic and acidic residues" evidence="1">
    <location>
        <begin position="91"/>
        <end position="106"/>
    </location>
</feature>